<reference evidence="1 2" key="1">
    <citation type="submission" date="2015-11" db="EMBL/GenBank/DDBJ databases">
        <title>Description and complete genome sequence of a novel strain predominating in hypersaline microbial mats and representing a new family of the Bacteriodetes phylum.</title>
        <authorList>
            <person name="Spring S."/>
            <person name="Bunk B."/>
            <person name="Sproer C."/>
            <person name="Klenk H.-P."/>
        </authorList>
    </citation>
    <scope>NUCLEOTIDE SEQUENCE [LARGE SCALE GENOMIC DNA]</scope>
    <source>
        <strain evidence="1 2">L21-Spi-D4</strain>
    </source>
</reference>
<dbReference type="RefSeq" id="WP_057952807.1">
    <property type="nucleotide sequence ID" value="NZ_CP013118.1"/>
</dbReference>
<dbReference type="OrthoDB" id="9815802at2"/>
<dbReference type="KEGG" id="blq:L21SP5_01699"/>
<organism evidence="1 2">
    <name type="scientific">Salinivirga cyanobacteriivorans</name>
    <dbReference type="NCBI Taxonomy" id="1307839"/>
    <lineage>
        <taxon>Bacteria</taxon>
        <taxon>Pseudomonadati</taxon>
        <taxon>Bacteroidota</taxon>
        <taxon>Bacteroidia</taxon>
        <taxon>Bacteroidales</taxon>
        <taxon>Salinivirgaceae</taxon>
        <taxon>Salinivirga</taxon>
    </lineage>
</organism>
<dbReference type="STRING" id="1307839.L21SP5_01699"/>
<accession>A0A0S2HZC1</accession>
<dbReference type="AlphaFoldDB" id="A0A0S2HZC1"/>
<proteinExistence type="predicted"/>
<keyword evidence="2" id="KW-1185">Reference proteome</keyword>
<evidence type="ECO:0000313" key="1">
    <source>
        <dbReference type="EMBL" id="ALO15341.1"/>
    </source>
</evidence>
<protein>
    <submittedName>
        <fullName evidence="1">Uncharacterized protein</fullName>
    </submittedName>
</protein>
<sequence>MQRFWFVCVFIFLAGSVYAQQSNLYSRFFRLTDTIQFDSLQSVNGSLIIRASDGIIPDKQYRVDHKNSILYFEQLPNTDSVHITWRRYPSVLYSSYYHKSKALLESNKPFPVLRKNNQRTELFQESDINRSGSISRGFTLGNNQDVTMNSSLNLQLSGKLTNELSVVASITDNNIPVQPDGNTQQLQEFDKIFIRVFNEKVNLVLGDYQLDKPAGTFLNVNKKLQGIQVTNKINLRDTNTVKITNTVSGAVAKGKYYRQQLQPVEGNQGPYKLNGANGERFIIIIAGSERVIIDGEEMKRGQQNDYIIDYNSAEVTFNPSVPISNDMRVYVEFEYTERNYTRFLVADYAEIKSGNTRIWMNVISESDSKNQPVDQDLDQEQIDVLASVGDNTDEAVVPNINEQEFDEDIILYARRDSMVGGQIYEVYYYSNNPDSAKYRLGFSLVGAQNGNYVQTNNLANGKVYRWVAPENGTPQGNYAPVVKLAAPQSQQMVTTGLEVNHSKFSTSRIEVAWSRKDENTFSTLDQSDDHGLGVNYEGQHRLLGDSLKSFTLQSKYQFVHSNFNPFERFRRAEFERDWNTRDLQIRANQHLAGLAVQYKKQKVLDLALGANQYWVPGSFNGLKGDGNALWQNKFFNLKSQVSYLRAENDSLKSDFFRSKSALGVPFWKLEAGVRQELEINTFVNQQDVLNPASYEFFIYEAYLQNRKMEGVDAELTANYRIDHQALGGDMTPKKERRGISLNTDLHRNANVKWRLVANYREVRILNDSLVRVDIPDQHVSARIENRSTVWDGIIRSSTFYEVSTGLESKKEYAYLEVEKGQGNYIWIDRNENGVKELNEFEIGQIPAEADHIRMYIPTDDYISVYANQFKQNIHVNFRKWKVSENKWLRLLARFSNQFAFSVNRKVTNNKFSVYANPFNLQNNDTALVANSQSLRNMFSFNKTNPRFGADLVVNQTVSKNLLTNGLEGRELQTLELQARWNITQFLTLLNTASLSEKSKTADYFTANNYNIRNYKTDATFRIQPQVSYRFELKYKYDEKENTRGEERAVHHDGGVAFHFAKAGKNSIDAALHYIDVTFNGTGNNSLTYELLNGLQKGANYTWELNWNRQLSKSFQMTIRYNGRAGDDTKTIHIASMRVRAMF</sequence>
<dbReference type="EMBL" id="CP013118">
    <property type="protein sequence ID" value="ALO15341.1"/>
    <property type="molecule type" value="Genomic_DNA"/>
</dbReference>
<name>A0A0S2HZC1_9BACT</name>
<gene>
    <name evidence="1" type="ORF">L21SP5_01699</name>
</gene>
<dbReference type="Proteomes" id="UP000064893">
    <property type="component" value="Chromosome"/>
</dbReference>
<evidence type="ECO:0000313" key="2">
    <source>
        <dbReference type="Proteomes" id="UP000064893"/>
    </source>
</evidence>